<organism evidence="1 2">
    <name type="scientific">Capsulimonas corticalis</name>
    <dbReference type="NCBI Taxonomy" id="2219043"/>
    <lineage>
        <taxon>Bacteria</taxon>
        <taxon>Bacillati</taxon>
        <taxon>Armatimonadota</taxon>
        <taxon>Armatimonadia</taxon>
        <taxon>Capsulimonadales</taxon>
        <taxon>Capsulimonadaceae</taxon>
        <taxon>Capsulimonas</taxon>
    </lineage>
</organism>
<dbReference type="EMBL" id="AP025739">
    <property type="protein sequence ID" value="BDI34444.1"/>
    <property type="molecule type" value="Genomic_DNA"/>
</dbReference>
<proteinExistence type="predicted"/>
<sequence>MNPNVKSKTGFTLIELLVVIAIIAILAAILFPVFAKAREKARQISCVSNLKQIGLGITQYVQDYDETYPVCRLGDASSTPWHSLIMPYVKSTGVFKCPDDSDSTFVSGTNNTIPTSYVASHGGFNNSYLYGGPGPINPDASIWWATPHFDGQIAISAVQSVAQVIEVGEVKSRTDPEFWDDANDSQFINHSTLTNFLFCDGHVKSMHPTDTGKTVNMWNINNVTNIGDSQPGPASSGLMALLQQEQQKMQ</sequence>
<dbReference type="RefSeq" id="WP_165863955.1">
    <property type="nucleotide sequence ID" value="NZ_AP025739.1"/>
</dbReference>
<dbReference type="InterPro" id="IPR011453">
    <property type="entry name" value="DUF1559"/>
</dbReference>
<accession>A0A402CQV5</accession>
<dbReference type="PROSITE" id="PS00409">
    <property type="entry name" value="PROKAR_NTER_METHYL"/>
    <property type="match status" value="1"/>
</dbReference>
<protein>
    <submittedName>
        <fullName evidence="1">Uncharacterized protein</fullName>
    </submittedName>
</protein>
<gene>
    <name evidence="1" type="ORF">CCAX7_64950</name>
</gene>
<dbReference type="Gene3D" id="3.30.700.10">
    <property type="entry name" value="Glycoprotein, Type 4 Pilin"/>
    <property type="match status" value="1"/>
</dbReference>
<keyword evidence="2" id="KW-1185">Reference proteome</keyword>
<evidence type="ECO:0000313" key="1">
    <source>
        <dbReference type="EMBL" id="BDI34444.1"/>
    </source>
</evidence>
<dbReference type="AlphaFoldDB" id="A0A402CQV5"/>
<dbReference type="InterPro" id="IPR027558">
    <property type="entry name" value="Pre_pil_HX9DG_C"/>
</dbReference>
<dbReference type="NCBIfam" id="TIGR02532">
    <property type="entry name" value="IV_pilin_GFxxxE"/>
    <property type="match status" value="1"/>
</dbReference>
<dbReference type="InterPro" id="IPR045584">
    <property type="entry name" value="Pilin-like"/>
</dbReference>
<evidence type="ECO:0000313" key="2">
    <source>
        <dbReference type="Proteomes" id="UP000287394"/>
    </source>
</evidence>
<dbReference type="Pfam" id="PF07963">
    <property type="entry name" value="N_methyl"/>
    <property type="match status" value="1"/>
</dbReference>
<dbReference type="SUPFAM" id="SSF54523">
    <property type="entry name" value="Pili subunits"/>
    <property type="match status" value="1"/>
</dbReference>
<reference evidence="1 2" key="1">
    <citation type="journal article" date="2019" name="Int. J. Syst. Evol. Microbiol.">
        <title>Capsulimonas corticalis gen. nov., sp. nov., an aerobic capsulated bacterium, of a novel bacterial order, Capsulimonadales ord. nov., of the class Armatimonadia of the phylum Armatimonadetes.</title>
        <authorList>
            <person name="Li J."/>
            <person name="Kudo C."/>
            <person name="Tonouchi A."/>
        </authorList>
    </citation>
    <scope>NUCLEOTIDE SEQUENCE [LARGE SCALE GENOMIC DNA]</scope>
    <source>
        <strain evidence="1 2">AX-7</strain>
    </source>
</reference>
<dbReference type="PANTHER" id="PTHR30093">
    <property type="entry name" value="GENERAL SECRETION PATHWAY PROTEIN G"/>
    <property type="match status" value="1"/>
</dbReference>
<dbReference type="Pfam" id="PF07596">
    <property type="entry name" value="SBP_bac_10"/>
    <property type="match status" value="1"/>
</dbReference>
<name>A0A402CQV5_9BACT</name>
<dbReference type="InterPro" id="IPR012902">
    <property type="entry name" value="N_methyl_site"/>
</dbReference>
<dbReference type="KEGG" id="ccot:CCAX7_64950"/>
<dbReference type="Proteomes" id="UP000287394">
    <property type="component" value="Chromosome"/>
</dbReference>
<dbReference type="NCBIfam" id="TIGR04294">
    <property type="entry name" value="pre_pil_HX9DG"/>
    <property type="match status" value="1"/>
</dbReference>